<dbReference type="RefSeq" id="WP_066513518.1">
    <property type="nucleotide sequence ID" value="NZ_LNCU01000107.1"/>
</dbReference>
<evidence type="ECO:0000313" key="4">
    <source>
        <dbReference type="EMBL" id="KWV48490.1"/>
    </source>
</evidence>
<evidence type="ECO:0000256" key="2">
    <source>
        <dbReference type="ARBA" id="ARBA00022598"/>
    </source>
</evidence>
<protein>
    <submittedName>
        <fullName evidence="4">Feruloyl-CoA synthetase</fullName>
    </submittedName>
</protein>
<evidence type="ECO:0000256" key="1">
    <source>
        <dbReference type="ARBA" id="ARBA00006432"/>
    </source>
</evidence>
<name>A0A109JGN9_9BRAD</name>
<comment type="similarity">
    <text evidence="1">Belongs to the ATP-dependent AMP-binding enzyme family.</text>
</comment>
<dbReference type="Proteomes" id="UP000057737">
    <property type="component" value="Unassembled WGS sequence"/>
</dbReference>
<sequence>MPTYIPHDVAREDRPDGTILLRSRVPLGPVVRNTGAWLHQWAGAAPDRVFVAERSGEGWRELRYGELLQQVRALASSLLARGLGPEKPIAIISGNGVDHAILALAAQYIGAPIVPLAEQYSLVPDAYPRLQYAIETVRPAMVFAEDGGAYGGALALPFMNSVERVVTRNATGGATTFGDLLKGDKSVDLNAAHAAVGPDTLAKIIFTSGSTANPKGVLTTHGMLCVNQAQMAAAMPVISARPPKIVDWLPWNHVFGGSHNFNMMLANGGSLYIDEGKPTKAGFAASIRNIRDHTCNLAFNVPIGFAQLVAAMEKDESLKRAYLGDCDLIFYAAASVTQDIWSALAKFAKEVRGEVPLMFSGWGMSETAPSATQTHQSVDRPGNIGVPLPAVTAKLIPGEEGRYELRVSGPNVLKGYFHEPDKTKEAFDEDGFLITNDAVTFIDPEDANAGLRYDGRISEDFKLMSGTWVRATNVRLDALKHFADVALDVVVTGQDRNELGLLIFPHPGSINDAVLNSGDIGGALSAEAVRGLIQPRLAAMANHATSSSTRVVRALMLANPPSMSEGELTAKGSINARKILTHRQALVERLYDDDDPAVVRL</sequence>
<keyword evidence="2" id="KW-0436">Ligase</keyword>
<dbReference type="Gene3D" id="3.40.50.12780">
    <property type="entry name" value="N-terminal domain of ligase-like"/>
    <property type="match status" value="1"/>
</dbReference>
<accession>A0A109JGN9</accession>
<proteinExistence type="inferred from homology"/>
<dbReference type="InterPro" id="IPR000873">
    <property type="entry name" value="AMP-dep_synth/lig_dom"/>
</dbReference>
<evidence type="ECO:0000313" key="5">
    <source>
        <dbReference type="Proteomes" id="UP000057737"/>
    </source>
</evidence>
<dbReference type="OrthoDB" id="9803968at2"/>
<dbReference type="SUPFAM" id="SSF56801">
    <property type="entry name" value="Acetyl-CoA synthetase-like"/>
    <property type="match status" value="1"/>
</dbReference>
<dbReference type="PANTHER" id="PTHR43201:SF5">
    <property type="entry name" value="MEDIUM-CHAIN ACYL-COA LIGASE ACSF2, MITOCHONDRIAL"/>
    <property type="match status" value="1"/>
</dbReference>
<dbReference type="AlphaFoldDB" id="A0A109JGN9"/>
<dbReference type="GO" id="GO:0006631">
    <property type="term" value="P:fatty acid metabolic process"/>
    <property type="evidence" value="ECO:0007669"/>
    <property type="project" value="TreeGrafter"/>
</dbReference>
<dbReference type="Pfam" id="PF23562">
    <property type="entry name" value="AMP-binding_C_3"/>
    <property type="match status" value="1"/>
</dbReference>
<dbReference type="Pfam" id="PF00501">
    <property type="entry name" value="AMP-binding"/>
    <property type="match status" value="1"/>
</dbReference>
<dbReference type="InterPro" id="IPR042099">
    <property type="entry name" value="ANL_N_sf"/>
</dbReference>
<feature type="domain" description="AMP-dependent synthetase/ligase" evidence="3">
    <location>
        <begin position="39"/>
        <end position="417"/>
    </location>
</feature>
<reference evidence="4 5" key="1">
    <citation type="submission" date="2015-11" db="EMBL/GenBank/DDBJ databases">
        <title>Draft Genome Sequence of the Strain BR 10303 (Bradyrhizobium sp.) isolated from nodules of Centrolobium paraense.</title>
        <authorList>
            <person name="Zelli J.E."/>
            <person name="Simoes-Araujo J.L."/>
            <person name="Barauna A.C."/>
            <person name="Silva K."/>
        </authorList>
    </citation>
    <scope>NUCLEOTIDE SEQUENCE [LARGE SCALE GENOMIC DNA]</scope>
    <source>
        <strain evidence="4 5">BR 10303</strain>
    </source>
</reference>
<keyword evidence="5" id="KW-1185">Reference proteome</keyword>
<organism evidence="4 5">
    <name type="scientific">Bradyrhizobium macuxiense</name>
    <dbReference type="NCBI Taxonomy" id="1755647"/>
    <lineage>
        <taxon>Bacteria</taxon>
        <taxon>Pseudomonadati</taxon>
        <taxon>Pseudomonadota</taxon>
        <taxon>Alphaproteobacteria</taxon>
        <taxon>Hyphomicrobiales</taxon>
        <taxon>Nitrobacteraceae</taxon>
        <taxon>Bradyrhizobium</taxon>
    </lineage>
</organism>
<dbReference type="PANTHER" id="PTHR43201">
    <property type="entry name" value="ACYL-COA SYNTHETASE"/>
    <property type="match status" value="1"/>
</dbReference>
<dbReference type="EMBL" id="LNCU01000107">
    <property type="protein sequence ID" value="KWV48490.1"/>
    <property type="molecule type" value="Genomic_DNA"/>
</dbReference>
<dbReference type="GO" id="GO:0031956">
    <property type="term" value="F:medium-chain fatty acid-CoA ligase activity"/>
    <property type="evidence" value="ECO:0007669"/>
    <property type="project" value="TreeGrafter"/>
</dbReference>
<gene>
    <name evidence="4" type="ORF">AS156_18635</name>
</gene>
<evidence type="ECO:0000259" key="3">
    <source>
        <dbReference type="Pfam" id="PF00501"/>
    </source>
</evidence>
<comment type="caution">
    <text evidence="4">The sequence shown here is derived from an EMBL/GenBank/DDBJ whole genome shotgun (WGS) entry which is preliminary data.</text>
</comment>